<protein>
    <submittedName>
        <fullName evidence="1">Uncharacterized protein</fullName>
    </submittedName>
</protein>
<name>A0ABU7BGR9_9TELE</name>
<proteinExistence type="predicted"/>
<dbReference type="Proteomes" id="UP001345963">
    <property type="component" value="Unassembled WGS sequence"/>
</dbReference>
<comment type="caution">
    <text evidence="1">The sequence shown here is derived from an EMBL/GenBank/DDBJ whole genome shotgun (WGS) entry which is preliminary data.</text>
</comment>
<organism evidence="1 2">
    <name type="scientific">Ataeniobius toweri</name>
    <dbReference type="NCBI Taxonomy" id="208326"/>
    <lineage>
        <taxon>Eukaryota</taxon>
        <taxon>Metazoa</taxon>
        <taxon>Chordata</taxon>
        <taxon>Craniata</taxon>
        <taxon>Vertebrata</taxon>
        <taxon>Euteleostomi</taxon>
        <taxon>Actinopterygii</taxon>
        <taxon>Neopterygii</taxon>
        <taxon>Teleostei</taxon>
        <taxon>Neoteleostei</taxon>
        <taxon>Acanthomorphata</taxon>
        <taxon>Ovalentaria</taxon>
        <taxon>Atherinomorphae</taxon>
        <taxon>Cyprinodontiformes</taxon>
        <taxon>Goodeidae</taxon>
        <taxon>Ataeniobius</taxon>
    </lineage>
</organism>
<keyword evidence="2" id="KW-1185">Reference proteome</keyword>
<gene>
    <name evidence="1" type="ORF">ATANTOWER_017603</name>
</gene>
<evidence type="ECO:0000313" key="1">
    <source>
        <dbReference type="EMBL" id="MED6249656.1"/>
    </source>
</evidence>
<accession>A0ABU7BGR9</accession>
<dbReference type="EMBL" id="JAHUTI010052811">
    <property type="protein sequence ID" value="MED6249656.1"/>
    <property type="molecule type" value="Genomic_DNA"/>
</dbReference>
<reference evidence="1 2" key="1">
    <citation type="submission" date="2021-07" db="EMBL/GenBank/DDBJ databases">
        <authorList>
            <person name="Palmer J.M."/>
        </authorList>
    </citation>
    <scope>NUCLEOTIDE SEQUENCE [LARGE SCALE GENOMIC DNA]</scope>
    <source>
        <strain evidence="1 2">AT_MEX2019</strain>
        <tissue evidence="1">Muscle</tissue>
    </source>
</reference>
<sequence length="98" mass="11436">MCLWNKQFPSKTDGGSSSTLKWNVNCFHSYNRSFGSVPAADEMINSIATVMMEEIPKILLCKVKFKTNSFRTRTQQWNWAIIEVPKPLWTTKHLQLLW</sequence>
<evidence type="ECO:0000313" key="2">
    <source>
        <dbReference type="Proteomes" id="UP001345963"/>
    </source>
</evidence>